<dbReference type="STRING" id="1137138.A0A067NKR0"/>
<dbReference type="Gene3D" id="3.80.10.10">
    <property type="entry name" value="Ribonuclease Inhibitor"/>
    <property type="match status" value="1"/>
</dbReference>
<dbReference type="AlphaFoldDB" id="A0A067NKR0"/>
<dbReference type="EMBL" id="KL198007">
    <property type="protein sequence ID" value="KDQ28668.1"/>
    <property type="molecule type" value="Genomic_DNA"/>
</dbReference>
<accession>A0A067NKR0</accession>
<dbReference type="InParanoid" id="A0A067NKR0"/>
<evidence type="ECO:0000313" key="2">
    <source>
        <dbReference type="EMBL" id="KDQ28668.1"/>
    </source>
</evidence>
<protein>
    <recommendedName>
        <fullName evidence="1">F-box domain-containing protein</fullName>
    </recommendedName>
</protein>
<organism evidence="2 3">
    <name type="scientific">Pleurotus ostreatus (strain PC15)</name>
    <name type="common">Oyster mushroom</name>
    <dbReference type="NCBI Taxonomy" id="1137138"/>
    <lineage>
        <taxon>Eukaryota</taxon>
        <taxon>Fungi</taxon>
        <taxon>Dikarya</taxon>
        <taxon>Basidiomycota</taxon>
        <taxon>Agaricomycotina</taxon>
        <taxon>Agaricomycetes</taxon>
        <taxon>Agaricomycetidae</taxon>
        <taxon>Agaricales</taxon>
        <taxon>Pleurotineae</taxon>
        <taxon>Pleurotaceae</taxon>
        <taxon>Pleurotus</taxon>
    </lineage>
</organism>
<dbReference type="Pfam" id="PF12937">
    <property type="entry name" value="F-box-like"/>
    <property type="match status" value="1"/>
</dbReference>
<dbReference type="InterPro" id="IPR001810">
    <property type="entry name" value="F-box_dom"/>
</dbReference>
<evidence type="ECO:0000313" key="3">
    <source>
        <dbReference type="Proteomes" id="UP000027073"/>
    </source>
</evidence>
<sequence length="622" mass="69151">MADQVLKEMDQMLAALARIMPGELSKEEHDRLEKKANAAVSAIRSLRNMSSPVHKIPVEVLAVIFSHLIDFEAPQSFLPGITQLNPVIQTVSRVSTKWRDAALSFPSLWTTISQSEGPSALLAIQRSCDAPLRVYASGVVHPPSGWTSWNPGPPTPVLSPSPSQMSTRLLDALIPHAQRIEEFHIMGTDEDPVRDSALMTKPLPNLKSLTLSLNSPSWTPFGQSWNPPQLFGGETPQLRQLTLRCVATFPSHVFAGLTHLCLSGQPERFTLSRMLDMLELSPQLEELDILGTSPLADDMTHSKVIMPSLRRLCLSEWNASISIASFLDFLIILQPIEFYLWLAMVDAPMGPPSVASIFPLHGSQGDGLKELRITMSVRDAYQTTTGRSWRSEHQYGLISTSDTLQVDGKFQPSEFIFEAPTVLTLGGVQTLWLGSVYRPEPTIAEWRTFFSSLRSLVTLVISRRPSHAVISALTLPKDDPNGELLCPHLETLRIYGDRLLSVLRLSIFAEQRDRRDSRLKLVEVISDGKNRRDGQDDGYGGYAGIPYGSPSPYPPAPTLDANGDALPPWPEAVVSDLLHLQEYVDKVEYMKVERDPDWDVVPQWPPRAFSWVNGISNPWGYS</sequence>
<dbReference type="OrthoDB" id="2942000at2759"/>
<dbReference type="VEuPathDB" id="FungiDB:PLEOSDRAFT_156403"/>
<feature type="domain" description="F-box" evidence="1">
    <location>
        <begin position="55"/>
        <end position="114"/>
    </location>
</feature>
<name>A0A067NKR0_PLEO1</name>
<gene>
    <name evidence="2" type="ORF">PLEOSDRAFT_156403</name>
</gene>
<dbReference type="Gene3D" id="1.20.1280.50">
    <property type="match status" value="1"/>
</dbReference>
<dbReference type="InterPro" id="IPR032675">
    <property type="entry name" value="LRR_dom_sf"/>
</dbReference>
<dbReference type="SUPFAM" id="SSF52047">
    <property type="entry name" value="RNI-like"/>
    <property type="match status" value="1"/>
</dbReference>
<reference evidence="3" key="1">
    <citation type="journal article" date="2014" name="Proc. Natl. Acad. Sci. U.S.A.">
        <title>Extensive sampling of basidiomycete genomes demonstrates inadequacy of the white-rot/brown-rot paradigm for wood decay fungi.</title>
        <authorList>
            <person name="Riley R."/>
            <person name="Salamov A.A."/>
            <person name="Brown D.W."/>
            <person name="Nagy L.G."/>
            <person name="Floudas D."/>
            <person name="Held B.W."/>
            <person name="Levasseur A."/>
            <person name="Lombard V."/>
            <person name="Morin E."/>
            <person name="Otillar R."/>
            <person name="Lindquist E.A."/>
            <person name="Sun H."/>
            <person name="LaButti K.M."/>
            <person name="Schmutz J."/>
            <person name="Jabbour D."/>
            <person name="Luo H."/>
            <person name="Baker S.E."/>
            <person name="Pisabarro A.G."/>
            <person name="Walton J.D."/>
            <person name="Blanchette R.A."/>
            <person name="Henrissat B."/>
            <person name="Martin F."/>
            <person name="Cullen D."/>
            <person name="Hibbett D.S."/>
            <person name="Grigoriev I.V."/>
        </authorList>
    </citation>
    <scope>NUCLEOTIDE SEQUENCE [LARGE SCALE GENOMIC DNA]</scope>
    <source>
        <strain evidence="3">PC15</strain>
    </source>
</reference>
<evidence type="ECO:0000259" key="1">
    <source>
        <dbReference type="Pfam" id="PF12937"/>
    </source>
</evidence>
<dbReference type="HOGENOM" id="CLU_450640_0_0_1"/>
<dbReference type="Proteomes" id="UP000027073">
    <property type="component" value="Unassembled WGS sequence"/>
</dbReference>
<proteinExistence type="predicted"/>